<feature type="chain" id="PRO_5042818591" evidence="2">
    <location>
        <begin position="21"/>
        <end position="582"/>
    </location>
</feature>
<comment type="caution">
    <text evidence="3">The sequence shown here is derived from an EMBL/GenBank/DDBJ whole genome shotgun (WGS) entry which is preliminary data.</text>
</comment>
<reference evidence="3 4" key="1">
    <citation type="submission" date="2019-10" db="EMBL/GenBank/DDBJ databases">
        <authorList>
            <person name="Palmer J.M."/>
        </authorList>
    </citation>
    <scope>NUCLEOTIDE SEQUENCE [LARGE SCALE GENOMIC DNA]</scope>
    <source>
        <strain evidence="3 4">TWF506</strain>
    </source>
</reference>
<dbReference type="Proteomes" id="UP001307849">
    <property type="component" value="Unassembled WGS sequence"/>
</dbReference>
<sequence length="582" mass="66079">MMAFRALHTLIILFPSLVLSYHISVLQENSAPETKNIARNSWWSCYRLSSPKEPLLGLAIYNARFQNHFPDGFQFYTDRLAGCGGEPSLIITLSKRPGVYFVNLEKLGLSKVFTCWRIYDLQVNTLKLKPLHPESKREGYAERSIEDMAFIKSPETGNWIEVAELKDIPKSDKNGYTENYLEEYGTPPKGHKSWEKWHVVPWIENNLKKWSDAPTIEDPQGANIKIEAIPRVPFTQIEQPRVFPNIPVQNQRWLIGENDMPPPSTEGMNRGYSVGSFDHMRHLIERPIKPVESRPGTQRMYEILKQNAQQRLKIPSPENAFGLDSLKPELTMPDLLDEVGRLTRDPESSDVELGWALVRLATMRDNSLMRKEGGGVEHFQFPLQRPEGTAEMGTERVRSKNSALLDLSDLSEVDASTELKVNKDTAVPPIPIARNLGPVGVAPPRPNTRATMRLMNSDNDDEDLIEPYGRRQQTETGINPPIQVQELQGEPQGPTSNQNWNGATSQMEEEGIRIFNDMGEREGFRGNEENLDLGLKGRTRRSWEESLLEAGLEDIESLADSPRSGDPIIQEDLQDWTEIDFD</sequence>
<gene>
    <name evidence="3" type="ORF">TWF506_007320</name>
</gene>
<feature type="compositionally biased region" description="Polar residues" evidence="1">
    <location>
        <begin position="493"/>
        <end position="505"/>
    </location>
</feature>
<feature type="region of interest" description="Disordered" evidence="1">
    <location>
        <begin position="486"/>
        <end position="505"/>
    </location>
</feature>
<keyword evidence="2" id="KW-0732">Signal</keyword>
<evidence type="ECO:0000256" key="2">
    <source>
        <dbReference type="SAM" id="SignalP"/>
    </source>
</evidence>
<protein>
    <submittedName>
        <fullName evidence="3">Uncharacterized protein</fullName>
    </submittedName>
</protein>
<accession>A0AAN8RZH9</accession>
<feature type="region of interest" description="Disordered" evidence="1">
    <location>
        <begin position="558"/>
        <end position="582"/>
    </location>
</feature>
<feature type="compositionally biased region" description="Acidic residues" evidence="1">
    <location>
        <begin position="572"/>
        <end position="582"/>
    </location>
</feature>
<evidence type="ECO:0000256" key="1">
    <source>
        <dbReference type="SAM" id="MobiDB-lite"/>
    </source>
</evidence>
<dbReference type="AlphaFoldDB" id="A0AAN8RZH9"/>
<name>A0AAN8RZH9_9PEZI</name>
<dbReference type="EMBL" id="JAVHJM010000004">
    <property type="protein sequence ID" value="KAK6514962.1"/>
    <property type="molecule type" value="Genomic_DNA"/>
</dbReference>
<organism evidence="3 4">
    <name type="scientific">Arthrobotrys conoides</name>
    <dbReference type="NCBI Taxonomy" id="74498"/>
    <lineage>
        <taxon>Eukaryota</taxon>
        <taxon>Fungi</taxon>
        <taxon>Dikarya</taxon>
        <taxon>Ascomycota</taxon>
        <taxon>Pezizomycotina</taxon>
        <taxon>Orbiliomycetes</taxon>
        <taxon>Orbiliales</taxon>
        <taxon>Orbiliaceae</taxon>
        <taxon>Arthrobotrys</taxon>
    </lineage>
</organism>
<evidence type="ECO:0000313" key="3">
    <source>
        <dbReference type="EMBL" id="KAK6514962.1"/>
    </source>
</evidence>
<keyword evidence="4" id="KW-1185">Reference proteome</keyword>
<evidence type="ECO:0000313" key="4">
    <source>
        <dbReference type="Proteomes" id="UP001307849"/>
    </source>
</evidence>
<proteinExistence type="predicted"/>
<feature type="signal peptide" evidence="2">
    <location>
        <begin position="1"/>
        <end position="20"/>
    </location>
</feature>